<feature type="region of interest" description="Disordered" evidence="1">
    <location>
        <begin position="148"/>
        <end position="193"/>
    </location>
</feature>
<evidence type="ECO:0000313" key="4">
    <source>
        <dbReference type="Proteomes" id="UP001244011"/>
    </source>
</evidence>
<accession>A0AAJ0BVN9</accession>
<comment type="caution">
    <text evidence="3">The sequence shown here is derived from an EMBL/GenBank/DDBJ whole genome shotgun (WGS) entry which is preliminary data.</text>
</comment>
<protein>
    <recommendedName>
        <fullName evidence="2">Protein kinase domain-containing protein</fullName>
    </recommendedName>
</protein>
<dbReference type="PROSITE" id="PS50011">
    <property type="entry name" value="PROTEIN_KINASE_DOM"/>
    <property type="match status" value="1"/>
</dbReference>
<feature type="region of interest" description="Disordered" evidence="1">
    <location>
        <begin position="493"/>
        <end position="513"/>
    </location>
</feature>
<dbReference type="Gene3D" id="1.10.510.10">
    <property type="entry name" value="Transferase(Phosphotransferase) domain 1"/>
    <property type="match status" value="1"/>
</dbReference>
<dbReference type="SUPFAM" id="SSF56112">
    <property type="entry name" value="Protein kinase-like (PK-like)"/>
    <property type="match status" value="1"/>
</dbReference>
<dbReference type="InterPro" id="IPR000719">
    <property type="entry name" value="Prot_kinase_dom"/>
</dbReference>
<evidence type="ECO:0000256" key="1">
    <source>
        <dbReference type="SAM" id="MobiDB-lite"/>
    </source>
</evidence>
<keyword evidence="4" id="KW-1185">Reference proteome</keyword>
<evidence type="ECO:0000259" key="2">
    <source>
        <dbReference type="PROSITE" id="PS50011"/>
    </source>
</evidence>
<feature type="domain" description="Protein kinase" evidence="2">
    <location>
        <begin position="95"/>
        <end position="466"/>
    </location>
</feature>
<dbReference type="AlphaFoldDB" id="A0AAJ0BVN9"/>
<dbReference type="GO" id="GO:0005524">
    <property type="term" value="F:ATP binding"/>
    <property type="evidence" value="ECO:0007669"/>
    <property type="project" value="InterPro"/>
</dbReference>
<reference evidence="3" key="1">
    <citation type="submission" date="2023-06" db="EMBL/GenBank/DDBJ databases">
        <title>Genome-scale phylogeny and comparative genomics of the fungal order Sordariales.</title>
        <authorList>
            <consortium name="Lawrence Berkeley National Laboratory"/>
            <person name="Hensen N."/>
            <person name="Bonometti L."/>
            <person name="Westerberg I."/>
            <person name="Brannstrom I.O."/>
            <person name="Guillou S."/>
            <person name="Cros-Aarteil S."/>
            <person name="Calhoun S."/>
            <person name="Haridas S."/>
            <person name="Kuo A."/>
            <person name="Mondo S."/>
            <person name="Pangilinan J."/>
            <person name="Riley R."/>
            <person name="Labutti K."/>
            <person name="Andreopoulos B."/>
            <person name="Lipzen A."/>
            <person name="Chen C."/>
            <person name="Yanf M."/>
            <person name="Daum C."/>
            <person name="Ng V."/>
            <person name="Clum A."/>
            <person name="Steindorff A."/>
            <person name="Ohm R."/>
            <person name="Martin F."/>
            <person name="Silar P."/>
            <person name="Natvig D."/>
            <person name="Lalanne C."/>
            <person name="Gautier V."/>
            <person name="Ament-Velasquez S.L."/>
            <person name="Kruys A."/>
            <person name="Hutchinson M.I."/>
            <person name="Powell A.J."/>
            <person name="Barry K."/>
            <person name="Miller A.N."/>
            <person name="Grigoriev I.V."/>
            <person name="Debuchy R."/>
            <person name="Gladieux P."/>
            <person name="Thoren M.H."/>
            <person name="Johannesson H."/>
        </authorList>
    </citation>
    <scope>NUCLEOTIDE SEQUENCE</scope>
    <source>
        <strain evidence="3">8032-3</strain>
    </source>
</reference>
<evidence type="ECO:0000313" key="3">
    <source>
        <dbReference type="EMBL" id="KAK1764852.1"/>
    </source>
</evidence>
<dbReference type="InterPro" id="IPR011009">
    <property type="entry name" value="Kinase-like_dom_sf"/>
</dbReference>
<proteinExistence type="predicted"/>
<sequence>MRKRMNQRFKDYRVGKFHKPGVSSIAFVQPAGPFEGYPAQVLEKVKRRARHGLYFRKGPVYLNPLKRNSPGTRDRLNHAKDLLNRKALDLWTSGLRYKRTLGIGGQGLAALFQVRNARGKTMDIVAKLVFSRAPHVVQLFDWEGFFGGGQTPPAPGPQPGTAGAPLNPAAPQPSTGQTSPEAPTAPAPDDMDLTRTSPEVLVTEFGRFKDLDQMLEMAGWMDKKFPDRALWGIFRCLVMGLIALDYPPRHQPLPKTHDSRGPPLKEEIPSPVSNLVSTVHFDLDPNNIIVFDFDQGEHSHMPVLKIGDLGLAVAVAGQNFPTTNRWALRWRGKTGWFTPEQFTSEWERFVNPVREAKTREDRVAGHYMGGAMNTWQAGMIIWTCITRCHPEEPPVPEEVEIQLPGGGTAGPTKFLTYGAYILDAEFWWCDEELRHTVVWCLAHHPEDRPGLATLLRLVDRKGGPQLVDPGHVPGMTDEQLRAWVQRLLREPAPKPLPKYDPVGPAYQIDPYND</sequence>
<dbReference type="EMBL" id="MU839018">
    <property type="protein sequence ID" value="KAK1764852.1"/>
    <property type="molecule type" value="Genomic_DNA"/>
</dbReference>
<organism evidence="3 4">
    <name type="scientific">Phialemonium atrogriseum</name>
    <dbReference type="NCBI Taxonomy" id="1093897"/>
    <lineage>
        <taxon>Eukaryota</taxon>
        <taxon>Fungi</taxon>
        <taxon>Dikarya</taxon>
        <taxon>Ascomycota</taxon>
        <taxon>Pezizomycotina</taxon>
        <taxon>Sordariomycetes</taxon>
        <taxon>Sordariomycetidae</taxon>
        <taxon>Cephalothecales</taxon>
        <taxon>Cephalothecaceae</taxon>
        <taxon>Phialemonium</taxon>
    </lineage>
</organism>
<dbReference type="RefSeq" id="XP_060281065.1">
    <property type="nucleotide sequence ID" value="XM_060430140.1"/>
</dbReference>
<gene>
    <name evidence="3" type="ORF">QBC33DRAFT_561531</name>
</gene>
<dbReference type="GeneID" id="85313327"/>
<dbReference type="Proteomes" id="UP001244011">
    <property type="component" value="Unassembled WGS sequence"/>
</dbReference>
<name>A0AAJ0BVN9_9PEZI</name>
<feature type="compositionally biased region" description="Polar residues" evidence="1">
    <location>
        <begin position="172"/>
        <end position="181"/>
    </location>
</feature>
<dbReference type="GO" id="GO:0004672">
    <property type="term" value="F:protein kinase activity"/>
    <property type="evidence" value="ECO:0007669"/>
    <property type="project" value="InterPro"/>
</dbReference>